<dbReference type="GO" id="GO:0008854">
    <property type="term" value="F:exodeoxyribonuclease V activity"/>
    <property type="evidence" value="ECO:0007669"/>
    <property type="project" value="InterPro"/>
</dbReference>
<dbReference type="PIRSF" id="PIRSF000980">
    <property type="entry name" value="RecC"/>
    <property type="match status" value="1"/>
</dbReference>
<dbReference type="GO" id="GO:0000724">
    <property type="term" value="P:double-strand break repair via homologous recombination"/>
    <property type="evidence" value="ECO:0007669"/>
    <property type="project" value="UniProtKB-UniRule"/>
</dbReference>
<dbReference type="EMBL" id="CP003060">
    <property type="protein sequence ID" value="AEP29667.1"/>
    <property type="molecule type" value="Genomic_DNA"/>
</dbReference>
<name>G4QGN0_GLANF</name>
<comment type="miscellaneous">
    <text evidence="10">In the RecBCD complex, RecB has a slow 3'-5' helicase, an exonuclease activity and loads RecA onto ssDNA, RecD has a fast 5'-3' helicase activity, while RecC stimulates the ATPase and processivity of the RecB helicase and contributes to recognition of the Chi site.</text>
</comment>
<dbReference type="InterPro" id="IPR011335">
    <property type="entry name" value="Restrct_endonuc-II-like"/>
</dbReference>
<organism evidence="13 14">
    <name type="scientific">Glaciecola nitratireducens (strain JCM 12485 / KCTC 12276 / FR1064)</name>
    <dbReference type="NCBI Taxonomy" id="1085623"/>
    <lineage>
        <taxon>Bacteria</taxon>
        <taxon>Pseudomonadati</taxon>
        <taxon>Pseudomonadota</taxon>
        <taxon>Gammaproteobacteria</taxon>
        <taxon>Alteromonadales</taxon>
        <taxon>Alteromonadaceae</taxon>
        <taxon>Brumicola</taxon>
    </lineage>
</organism>
<feature type="domain" description="RecC C-terminal" evidence="12">
    <location>
        <begin position="817"/>
        <end position="1085"/>
    </location>
</feature>
<dbReference type="InterPro" id="IPR027417">
    <property type="entry name" value="P-loop_NTPase"/>
</dbReference>
<gene>
    <name evidence="10 13" type="primary">recC</name>
    <name evidence="13" type="ordered locus">GNIT_1549</name>
</gene>
<feature type="region of interest" description="Disordered" evidence="11">
    <location>
        <begin position="991"/>
        <end position="1022"/>
    </location>
</feature>
<dbReference type="Gene3D" id="1.10.10.160">
    <property type="match status" value="1"/>
</dbReference>
<dbReference type="eggNOG" id="COG1330">
    <property type="taxonomic scope" value="Bacteria"/>
</dbReference>
<dbReference type="HOGENOM" id="CLU_007513_1_0_6"/>
<dbReference type="InterPro" id="IPR006697">
    <property type="entry name" value="RecC"/>
</dbReference>
<evidence type="ECO:0000256" key="6">
    <source>
        <dbReference type="ARBA" id="ARBA00022839"/>
    </source>
</evidence>
<evidence type="ECO:0000256" key="10">
    <source>
        <dbReference type="HAMAP-Rule" id="MF_01486"/>
    </source>
</evidence>
<evidence type="ECO:0000256" key="3">
    <source>
        <dbReference type="ARBA" id="ARBA00022763"/>
    </source>
</evidence>
<dbReference type="STRING" id="1085623.GNIT_1549"/>
<keyword evidence="8 10" id="KW-0238">DNA-binding</keyword>
<dbReference type="KEGG" id="gni:GNIT_1549"/>
<reference evidence="13 14" key="1">
    <citation type="journal article" date="2011" name="J. Bacteriol.">
        <title>Complete genome sequence of seawater bacterium Glaciecola nitratireducens FR1064T.</title>
        <authorList>
            <person name="Bian F."/>
            <person name="Qin Q.L."/>
            <person name="Xie B.B."/>
            <person name="Shu Y.L."/>
            <person name="Zhang X.Y."/>
            <person name="Yu Y."/>
            <person name="Chen B."/>
            <person name="Chen X.L."/>
            <person name="Zhou B.C."/>
            <person name="Zhang Y.Z."/>
        </authorList>
    </citation>
    <scope>NUCLEOTIDE SEQUENCE [LARGE SCALE GENOMIC DNA]</scope>
    <source>
        <strain evidence="14">JCM 12485 / KCTC 12276 / FR1064</strain>
    </source>
</reference>
<keyword evidence="7 10" id="KW-0067">ATP-binding</keyword>
<protein>
    <recommendedName>
        <fullName evidence="10">RecBCD enzyme subunit RecC</fullName>
    </recommendedName>
    <alternativeName>
        <fullName evidence="10">Exonuclease V subunit RecC</fullName>
        <shortName evidence="10">ExoV subunit RecC</shortName>
    </alternativeName>
    <alternativeName>
        <fullName evidence="10">Helicase/nuclease RecBCD subunit RecC</fullName>
    </alternativeName>
</protein>
<evidence type="ECO:0000256" key="11">
    <source>
        <dbReference type="SAM" id="MobiDB-lite"/>
    </source>
</evidence>
<dbReference type="Gene3D" id="3.40.50.10930">
    <property type="match status" value="1"/>
</dbReference>
<feature type="compositionally biased region" description="Acidic residues" evidence="11">
    <location>
        <begin position="1001"/>
        <end position="1019"/>
    </location>
</feature>
<comment type="subunit">
    <text evidence="10">Heterotrimer of RecB, RecC and RecD. All subunits contribute to DNA-binding.</text>
</comment>
<evidence type="ECO:0000256" key="1">
    <source>
        <dbReference type="ARBA" id="ARBA00022722"/>
    </source>
</evidence>
<dbReference type="GO" id="GO:0005524">
    <property type="term" value="F:ATP binding"/>
    <property type="evidence" value="ECO:0007669"/>
    <property type="project" value="UniProtKB-UniRule"/>
</dbReference>
<evidence type="ECO:0000313" key="13">
    <source>
        <dbReference type="EMBL" id="AEP29667.1"/>
    </source>
</evidence>
<dbReference type="Pfam" id="PF17946">
    <property type="entry name" value="RecC_C"/>
    <property type="match status" value="1"/>
</dbReference>
<dbReference type="Gene3D" id="3.40.50.300">
    <property type="entry name" value="P-loop containing nucleotide triphosphate hydrolases"/>
    <property type="match status" value="2"/>
</dbReference>
<evidence type="ECO:0000256" key="8">
    <source>
        <dbReference type="ARBA" id="ARBA00023125"/>
    </source>
</evidence>
<evidence type="ECO:0000256" key="7">
    <source>
        <dbReference type="ARBA" id="ARBA00022840"/>
    </source>
</evidence>
<dbReference type="InterPro" id="IPR013986">
    <property type="entry name" value="DExx_box_DNA_helicase_dom_sf"/>
</dbReference>
<dbReference type="SUPFAM" id="SSF52540">
    <property type="entry name" value="P-loop containing nucleoside triphosphate hydrolases"/>
    <property type="match status" value="2"/>
</dbReference>
<dbReference type="Pfam" id="PF04257">
    <property type="entry name" value="Exonuc_V_gamma"/>
    <property type="match status" value="1"/>
</dbReference>
<keyword evidence="3 10" id="KW-0227">DNA damage</keyword>
<dbReference type="InterPro" id="IPR041500">
    <property type="entry name" value="RecC_C"/>
</dbReference>
<dbReference type="GO" id="GO:0003677">
    <property type="term" value="F:DNA binding"/>
    <property type="evidence" value="ECO:0007669"/>
    <property type="project" value="UniProtKB-UniRule"/>
</dbReference>
<comment type="function">
    <text evidence="10">A helicase/nuclease that prepares dsDNA breaks (DSB) for recombinational DNA repair. Binds to DSBs and unwinds DNA via a highly rapid and processive ATP-dependent bidirectional helicase activity. Unwinds dsDNA until it encounters a Chi (crossover hotspot instigator) sequence from the 3' direction. Cuts ssDNA a few nucleotides 3' to the Chi site. The properties and activities of the enzyme are changed at Chi. The Chi-altered holoenzyme produces a long 3'-ssDNA overhang and facilitates RecA-binding to the ssDNA for homologous DNA recombination and repair. Holoenzyme degrades any linearized DNA that is unable to undergo homologous recombination. In the holoenzyme this subunit recognizes the wild-type Chi sequence, and when added to isolated RecB increases its ATP-dependent helicase processivity.</text>
</comment>
<evidence type="ECO:0000256" key="5">
    <source>
        <dbReference type="ARBA" id="ARBA00022806"/>
    </source>
</evidence>
<evidence type="ECO:0000256" key="4">
    <source>
        <dbReference type="ARBA" id="ARBA00022801"/>
    </source>
</evidence>
<keyword evidence="1 10" id="KW-0540">Nuclease</keyword>
<keyword evidence="4 10" id="KW-0378">Hydrolase</keyword>
<dbReference type="SUPFAM" id="SSF52980">
    <property type="entry name" value="Restriction endonuclease-like"/>
    <property type="match status" value="1"/>
</dbReference>
<keyword evidence="6 10" id="KW-0269">Exonuclease</keyword>
<accession>G4QGN0</accession>
<evidence type="ECO:0000256" key="2">
    <source>
        <dbReference type="ARBA" id="ARBA00022741"/>
    </source>
</evidence>
<keyword evidence="14" id="KW-1185">Reference proteome</keyword>
<feature type="region of interest" description="Disordered" evidence="11">
    <location>
        <begin position="791"/>
        <end position="812"/>
    </location>
</feature>
<keyword evidence="2 10" id="KW-0547">Nucleotide-binding</keyword>
<keyword evidence="5 10" id="KW-0347">Helicase</keyword>
<comment type="similarity">
    <text evidence="10">Belongs to the RecC family.</text>
</comment>
<dbReference type="Proteomes" id="UP000009282">
    <property type="component" value="Chromosome"/>
</dbReference>
<sequence>MQHWLNLQLAEHAGIAMNIEYPMPTRFVWQLCRDILGHDKVPMQSTYKREVMLWRIERLLSSDAFTQQNFEAALIDYWQEESSTAAEYKRVNISRLIADTLEQYLMFRPEWLLAWEKGESVIADPEQNHVALKHEVWQRWIWLELAKEEPNHPVRLQLLALEKLDKKSHVLPSEVYFFAINTMAPQTLAFFNQIAKYTQIHFFHLNPCIDYWGDAVSDRTLAKQLQQGKIDAWVEQQAINPLLRNLGQQGKDLFNLLSQSSHYEISAFDTDYQQESAAPKLLQRIQQEILQGEAGQSEARQVESNADAEVIDEVTLCRPELDDSIIVRSCHSALREVQVLHDYLLQQFSADETLSPRDVLVMCPAIENYSPYIEAVFGKSIAELNNTEKQRIPCTIADRNPLDADPLVAAFMQLMSLPDSRFSVTEFLSFVHLPAVMQKYSIKTSELDLFAYWVKQSNIHWGLDAEHKSVILGVDKANDVFTWHWGMSRLLEGFSHADNDLLIDDRLLALNEIEGQLAVTFGKLLHLLEKLASYGDSLKRLRTMEEWKAFLFDMKDSLFDASTVEQYASQTITKTLGQFFEHYQMSLFDKLAPNVAADASNDAEVQRQWSYQTLRQALQNAFTSPDSQNQFMTGQVTFCSMMPMRSIPFKVIAVLGLNDGEFPRQSTFVDMDLVNHLGRHIGDRSRRGDDRYLFLEALLSARKALYLSYQGRGIRDNKSREASLVLSEFLAYLKKHHQFDNLVQQPLHPFSIAGFSPEQNNSPDVPKQVQQNFDKGWYRLMTSLHSSKDDSLFTSQESQNNQEKTVASQSQESRLSEKVALPDLVKFFKKPVEFFANHSQGLWLDDIQTGLSDTEPFIENGLDVYLMKSDFIDCMLECQKFGFSEEQKQEAMNSMKTRLMLSGKFPDYPNSEELIDENALQSQKLTDELSQFISDDQLSGQLAISSSLIDFHFDLSITGGAVDYSLTGNATRHLIATWIKHLIVCAHGNSATSEKTQPEQVESEQVESEQVESEQEENELVPATESAVSSVAVCIVKNTQSKTVSIKIEQFSVIEQQQALAYLSTLLDIFTRGLERPLLIAPDLADKLMSGIQADPDFEPFSASADDYFHHPEIANRWSTFFDATNFPSPFVVDKYFTHYFPQYIEKDKETISDLLAIYQPLKKHMLTKITVKSGAKSGAKTARKGRV</sequence>
<dbReference type="GO" id="GO:0003678">
    <property type="term" value="F:DNA helicase activity"/>
    <property type="evidence" value="ECO:0007669"/>
    <property type="project" value="UniProtKB-UniRule"/>
</dbReference>
<keyword evidence="9 10" id="KW-0234">DNA repair</keyword>
<evidence type="ECO:0000313" key="14">
    <source>
        <dbReference type="Proteomes" id="UP000009282"/>
    </source>
</evidence>
<dbReference type="HAMAP" id="MF_01486">
    <property type="entry name" value="RecC"/>
    <property type="match status" value="1"/>
</dbReference>
<proteinExistence type="inferred from homology"/>
<dbReference type="AlphaFoldDB" id="G4QGN0"/>
<dbReference type="PANTHER" id="PTHR30591:SF1">
    <property type="entry name" value="RECBCD ENZYME SUBUNIT RECC"/>
    <property type="match status" value="1"/>
</dbReference>
<evidence type="ECO:0000259" key="12">
    <source>
        <dbReference type="Pfam" id="PF17946"/>
    </source>
</evidence>
<evidence type="ECO:0000256" key="9">
    <source>
        <dbReference type="ARBA" id="ARBA00023204"/>
    </source>
</evidence>
<feature type="compositionally biased region" description="Polar residues" evidence="11">
    <location>
        <begin position="792"/>
        <end position="812"/>
    </location>
</feature>
<dbReference type="GO" id="GO:0009338">
    <property type="term" value="C:exodeoxyribonuclease V complex"/>
    <property type="evidence" value="ECO:0007669"/>
    <property type="project" value="InterPro"/>
</dbReference>
<dbReference type="PANTHER" id="PTHR30591">
    <property type="entry name" value="RECBCD ENZYME SUBUNIT RECC"/>
    <property type="match status" value="1"/>
</dbReference>
<dbReference type="NCBIfam" id="TIGR01450">
    <property type="entry name" value="recC"/>
    <property type="match status" value="1"/>
</dbReference>